<keyword evidence="1" id="KW-0805">Transcription regulation</keyword>
<dbReference type="GO" id="GO:0016480">
    <property type="term" value="P:negative regulation of transcription by RNA polymerase III"/>
    <property type="evidence" value="ECO:0007669"/>
    <property type="project" value="UniProtKB-UniRule"/>
</dbReference>
<dbReference type="InterPro" id="IPR038564">
    <property type="entry name" value="Maf1_sf"/>
</dbReference>
<keyword evidence="1" id="KW-0678">Repressor</keyword>
<keyword evidence="4" id="KW-1185">Reference proteome</keyword>
<comment type="subcellular location">
    <subcellularLocation>
        <location evidence="1">Nucleus</location>
    </subcellularLocation>
</comment>
<comment type="function">
    <text evidence="1">Mediator of diverse signals that repress RNA polymerase III transcription. Inhibits the de novo assembly of TFIIIB onto DNA.</text>
</comment>
<dbReference type="GO" id="GO:0005634">
    <property type="term" value="C:nucleus"/>
    <property type="evidence" value="ECO:0007669"/>
    <property type="project" value="UniProtKB-SubCell"/>
</dbReference>
<feature type="compositionally biased region" description="Low complexity" evidence="2">
    <location>
        <begin position="333"/>
        <end position="344"/>
    </location>
</feature>
<dbReference type="AlphaFoldDB" id="A0AA43QLB5"/>
<evidence type="ECO:0000313" key="3">
    <source>
        <dbReference type="EMBL" id="MDI1488593.1"/>
    </source>
</evidence>
<evidence type="ECO:0000256" key="2">
    <source>
        <dbReference type="SAM" id="MobiDB-lite"/>
    </source>
</evidence>
<protein>
    <recommendedName>
        <fullName evidence="1">Repressor of RNA polymerase III transcription MAF1</fullName>
    </recommendedName>
</protein>
<dbReference type="Gene3D" id="3.40.1000.50">
    <property type="entry name" value="Repressor of RNA polymerase III transcription Maf1"/>
    <property type="match status" value="1"/>
</dbReference>
<comment type="similarity">
    <text evidence="1">Belongs to the MAF1 family.</text>
</comment>
<organism evidence="3 4">
    <name type="scientific">Ramalina farinacea</name>
    <dbReference type="NCBI Taxonomy" id="258253"/>
    <lineage>
        <taxon>Eukaryota</taxon>
        <taxon>Fungi</taxon>
        <taxon>Dikarya</taxon>
        <taxon>Ascomycota</taxon>
        <taxon>Pezizomycotina</taxon>
        <taxon>Lecanoromycetes</taxon>
        <taxon>OSLEUM clade</taxon>
        <taxon>Lecanoromycetidae</taxon>
        <taxon>Lecanorales</taxon>
        <taxon>Lecanorineae</taxon>
        <taxon>Ramalinaceae</taxon>
        <taxon>Ramalina</taxon>
    </lineage>
</organism>
<dbReference type="PANTHER" id="PTHR22504">
    <property type="entry name" value="REPRESSOR OF RNA POLYMERASE III TRANSCRIPTION MAF1"/>
    <property type="match status" value="1"/>
</dbReference>
<dbReference type="FunFam" id="3.40.1000.50:FF:000004">
    <property type="entry name" value="Repressor of RNA polymerase III transcription MAF1"/>
    <property type="match status" value="1"/>
</dbReference>
<dbReference type="GO" id="GO:0000994">
    <property type="term" value="F:RNA polymerase III core binding"/>
    <property type="evidence" value="ECO:0007669"/>
    <property type="project" value="TreeGrafter"/>
</dbReference>
<dbReference type="Proteomes" id="UP001161017">
    <property type="component" value="Unassembled WGS sequence"/>
</dbReference>
<dbReference type="PANTHER" id="PTHR22504:SF0">
    <property type="entry name" value="REPRESSOR OF RNA POLYMERASE III TRANSCRIPTION MAF1 HOMOLOG"/>
    <property type="match status" value="1"/>
</dbReference>
<dbReference type="Pfam" id="PF09174">
    <property type="entry name" value="Maf1"/>
    <property type="match status" value="1"/>
</dbReference>
<feature type="region of interest" description="Disordered" evidence="2">
    <location>
        <begin position="314"/>
        <end position="389"/>
    </location>
</feature>
<evidence type="ECO:0000256" key="1">
    <source>
        <dbReference type="PIRNR" id="PIRNR037240"/>
    </source>
</evidence>
<gene>
    <name evidence="3" type="primary">MAF1</name>
    <name evidence="3" type="ORF">OHK93_007868</name>
</gene>
<feature type="region of interest" description="Disordered" evidence="2">
    <location>
        <begin position="244"/>
        <end position="281"/>
    </location>
</feature>
<accession>A0AA43QLB5</accession>
<evidence type="ECO:0000313" key="4">
    <source>
        <dbReference type="Proteomes" id="UP001161017"/>
    </source>
</evidence>
<comment type="caution">
    <text evidence="3">The sequence shown here is derived from an EMBL/GenBank/DDBJ whole genome shotgun (WGS) entry which is preliminary data.</text>
</comment>
<dbReference type="EMBL" id="JAPUFD010000007">
    <property type="protein sequence ID" value="MDI1488593.1"/>
    <property type="molecule type" value="Genomic_DNA"/>
</dbReference>
<name>A0AA43QLB5_9LECA</name>
<keyword evidence="1" id="KW-0804">Transcription</keyword>
<dbReference type="PIRSF" id="PIRSF037240">
    <property type="entry name" value="RNA_polIII_Trep_MAF1"/>
    <property type="match status" value="1"/>
</dbReference>
<sequence length="389" mass="42906">MQYLLVKGFDDLTNALNFDTPDCRVVGGCDAFTTKAAGGDKKLYKDIEHSLEEQYSSLLSFSARLPPRQAEQFGINLIRSSPFGSLNQVSSRRTFAYLIATLNASHPDYDFSHLLRPSDFRREKSLHHVMNTIDTTLYNLQPRATALVSETPHWSTTPRANLPMTPTGRERWGPRMWQLIDKQMALGQCSIYSYAPEEDPFTFGDGEDEDEAAIWSLNYFFFNKNLKRVCYLYLRGLSMVGSADTPGGAKTPSSIATVRPKRPASGTWSLAGTSEGGEDTGRKRARFWLGDRADNAIVIGDDDEEELELYADKATDEDNAIESEAHKGFEGLSDSASESPCPSSVKEGLSRDKAQGSPARRRSSSVRAASPGKGKAKHHAQSTPTNDVG</sequence>
<keyword evidence="1" id="KW-0539">Nucleus</keyword>
<dbReference type="InterPro" id="IPR015257">
    <property type="entry name" value="Maf1"/>
</dbReference>
<reference evidence="3" key="1">
    <citation type="journal article" date="2023" name="Genome Biol. Evol.">
        <title>First Whole Genome Sequence and Flow Cytometry Genome Size Data for the Lichen-Forming Fungus Ramalina farinacea (Ascomycota).</title>
        <authorList>
            <person name="Llewellyn T."/>
            <person name="Mian S."/>
            <person name="Hill R."/>
            <person name="Leitch I.J."/>
            <person name="Gaya E."/>
        </authorList>
    </citation>
    <scope>NUCLEOTIDE SEQUENCE</scope>
    <source>
        <strain evidence="3">LIQ254RAFAR</strain>
    </source>
</reference>
<proteinExistence type="inferred from homology"/>